<dbReference type="EMBL" id="BNJK01000001">
    <property type="protein sequence ID" value="GHO91581.1"/>
    <property type="molecule type" value="Genomic_DNA"/>
</dbReference>
<dbReference type="AlphaFoldDB" id="A0A8J3IL84"/>
<name>A0A8J3IL84_9CHLR</name>
<dbReference type="InterPro" id="IPR016024">
    <property type="entry name" value="ARM-type_fold"/>
</dbReference>
<dbReference type="RefSeq" id="WP_220202469.1">
    <property type="nucleotide sequence ID" value="NZ_BNJK01000001.1"/>
</dbReference>
<sequence length="264" mass="29637">MHDTLFSLVERALTGNQRPLEFYLRDQSRLPGPRPNMELANDVSNLLAVSVSRCPENVHSLLTYFVNGDRKMISSNTPSEFVMLCGIIAFGSCAAVYSLWLPETLDLLDHYACSPYGRIREGVEIAFRCLLEVGPQDILPHLMELATGGNYLQQRVAVATVSEPVVLYTPDILKAALEMQRVVLERLHQASADSKKEAFRQLRRTLGYTLSVITAASPDEGFALMKQCAGWNDPNITWILRENLKKKRLAKFASHTEEVTRLLT</sequence>
<reference evidence="1" key="1">
    <citation type="submission" date="2020-10" db="EMBL/GenBank/DDBJ databases">
        <title>Taxonomic study of unclassified bacteria belonging to the class Ktedonobacteria.</title>
        <authorList>
            <person name="Yabe S."/>
            <person name="Wang C.M."/>
            <person name="Zheng Y."/>
            <person name="Sakai Y."/>
            <person name="Cavaletti L."/>
            <person name="Monciardini P."/>
            <person name="Donadio S."/>
        </authorList>
    </citation>
    <scope>NUCLEOTIDE SEQUENCE</scope>
    <source>
        <strain evidence="1">ID150040</strain>
    </source>
</reference>
<accession>A0A8J3IL84</accession>
<organism evidence="1 2">
    <name type="scientific">Reticulibacter mediterranei</name>
    <dbReference type="NCBI Taxonomy" id="2778369"/>
    <lineage>
        <taxon>Bacteria</taxon>
        <taxon>Bacillati</taxon>
        <taxon>Chloroflexota</taxon>
        <taxon>Ktedonobacteria</taxon>
        <taxon>Ktedonobacterales</taxon>
        <taxon>Reticulibacteraceae</taxon>
        <taxon>Reticulibacter</taxon>
    </lineage>
</organism>
<dbReference type="Proteomes" id="UP000597444">
    <property type="component" value="Unassembled WGS sequence"/>
</dbReference>
<dbReference type="SUPFAM" id="SSF48371">
    <property type="entry name" value="ARM repeat"/>
    <property type="match status" value="1"/>
</dbReference>
<proteinExistence type="predicted"/>
<gene>
    <name evidence="1" type="ORF">KSF_016290</name>
</gene>
<evidence type="ECO:0000313" key="1">
    <source>
        <dbReference type="EMBL" id="GHO91581.1"/>
    </source>
</evidence>
<protein>
    <submittedName>
        <fullName evidence="1">Uncharacterized protein</fullName>
    </submittedName>
</protein>
<comment type="caution">
    <text evidence="1">The sequence shown here is derived from an EMBL/GenBank/DDBJ whole genome shotgun (WGS) entry which is preliminary data.</text>
</comment>
<keyword evidence="2" id="KW-1185">Reference proteome</keyword>
<evidence type="ECO:0000313" key="2">
    <source>
        <dbReference type="Proteomes" id="UP000597444"/>
    </source>
</evidence>